<feature type="transmembrane region" description="Helical" evidence="1">
    <location>
        <begin position="117"/>
        <end position="133"/>
    </location>
</feature>
<name>A0A2R6XSW3_MARPO</name>
<keyword evidence="1" id="KW-0812">Transmembrane</keyword>
<dbReference type="Gramene" id="Mp7g10740.1">
    <property type="protein sequence ID" value="Mp7g10740.1.cds"/>
    <property type="gene ID" value="Mp7g10740"/>
</dbReference>
<gene>
    <name evidence="2" type="ORF">MARPO_0003s0089</name>
</gene>
<proteinExistence type="predicted"/>
<organism evidence="2 3">
    <name type="scientific">Marchantia polymorpha</name>
    <name type="common">Common liverwort</name>
    <name type="synonym">Marchantia aquatica</name>
    <dbReference type="NCBI Taxonomy" id="3197"/>
    <lineage>
        <taxon>Eukaryota</taxon>
        <taxon>Viridiplantae</taxon>
        <taxon>Streptophyta</taxon>
        <taxon>Embryophyta</taxon>
        <taxon>Marchantiophyta</taxon>
        <taxon>Marchantiopsida</taxon>
        <taxon>Marchantiidae</taxon>
        <taxon>Marchantiales</taxon>
        <taxon>Marchantiaceae</taxon>
        <taxon>Marchantia</taxon>
    </lineage>
</organism>
<dbReference type="EMBL" id="KZ772675">
    <property type="protein sequence ID" value="PTQ49192.1"/>
    <property type="molecule type" value="Genomic_DNA"/>
</dbReference>
<evidence type="ECO:0000313" key="2">
    <source>
        <dbReference type="EMBL" id="PTQ49192.1"/>
    </source>
</evidence>
<keyword evidence="3" id="KW-1185">Reference proteome</keyword>
<keyword evidence="1" id="KW-1133">Transmembrane helix</keyword>
<sequence>MFKREISASGWKAMTFSNANVNGPTNVQSTPRSMVPEPGGLSCRRTVRICSCTPPGRLFRLTGALAGENPAGPNPGQSFFDRCTECFSLNLPAVSSEACRKFAVSCRRLNVGRCTRLACSCYVVVVVVIGYQLNMNVTMRQTIARRTRRISVYNCRVRRCGGHGRPMVRSCRLWKRWMTQTLIRARSEIRLPLNLPGSFFRTWCIFCAYQNRSSIAGPHPFPELWTSDTIASFRDAVQSTEDL</sequence>
<reference evidence="3" key="1">
    <citation type="journal article" date="2017" name="Cell">
        <title>Insights into land plant evolution garnered from the Marchantia polymorpha genome.</title>
        <authorList>
            <person name="Bowman J.L."/>
            <person name="Kohchi T."/>
            <person name="Yamato K.T."/>
            <person name="Jenkins J."/>
            <person name="Shu S."/>
            <person name="Ishizaki K."/>
            <person name="Yamaoka S."/>
            <person name="Nishihama R."/>
            <person name="Nakamura Y."/>
            <person name="Berger F."/>
            <person name="Adam C."/>
            <person name="Aki S.S."/>
            <person name="Althoff F."/>
            <person name="Araki T."/>
            <person name="Arteaga-Vazquez M.A."/>
            <person name="Balasubrmanian S."/>
            <person name="Barry K."/>
            <person name="Bauer D."/>
            <person name="Boehm C.R."/>
            <person name="Briginshaw L."/>
            <person name="Caballero-Perez J."/>
            <person name="Catarino B."/>
            <person name="Chen F."/>
            <person name="Chiyoda S."/>
            <person name="Chovatia M."/>
            <person name="Davies K.M."/>
            <person name="Delmans M."/>
            <person name="Demura T."/>
            <person name="Dierschke T."/>
            <person name="Dolan L."/>
            <person name="Dorantes-Acosta A.E."/>
            <person name="Eklund D.M."/>
            <person name="Florent S.N."/>
            <person name="Flores-Sandoval E."/>
            <person name="Fujiyama A."/>
            <person name="Fukuzawa H."/>
            <person name="Galik B."/>
            <person name="Grimanelli D."/>
            <person name="Grimwood J."/>
            <person name="Grossniklaus U."/>
            <person name="Hamada T."/>
            <person name="Haseloff J."/>
            <person name="Hetherington A.J."/>
            <person name="Higo A."/>
            <person name="Hirakawa Y."/>
            <person name="Hundley H.N."/>
            <person name="Ikeda Y."/>
            <person name="Inoue K."/>
            <person name="Inoue S.I."/>
            <person name="Ishida S."/>
            <person name="Jia Q."/>
            <person name="Kakita M."/>
            <person name="Kanazawa T."/>
            <person name="Kawai Y."/>
            <person name="Kawashima T."/>
            <person name="Kennedy M."/>
            <person name="Kinose K."/>
            <person name="Kinoshita T."/>
            <person name="Kohara Y."/>
            <person name="Koide E."/>
            <person name="Komatsu K."/>
            <person name="Kopischke S."/>
            <person name="Kubo M."/>
            <person name="Kyozuka J."/>
            <person name="Lagercrantz U."/>
            <person name="Lin S.S."/>
            <person name="Lindquist E."/>
            <person name="Lipzen A.M."/>
            <person name="Lu C.W."/>
            <person name="De Luna E."/>
            <person name="Martienssen R.A."/>
            <person name="Minamino N."/>
            <person name="Mizutani M."/>
            <person name="Mizutani M."/>
            <person name="Mochizuki N."/>
            <person name="Monte I."/>
            <person name="Mosher R."/>
            <person name="Nagasaki H."/>
            <person name="Nakagami H."/>
            <person name="Naramoto S."/>
            <person name="Nishitani K."/>
            <person name="Ohtani M."/>
            <person name="Okamoto T."/>
            <person name="Okumura M."/>
            <person name="Phillips J."/>
            <person name="Pollak B."/>
            <person name="Reinders A."/>
            <person name="Rovekamp M."/>
            <person name="Sano R."/>
            <person name="Sawa S."/>
            <person name="Schmid M.W."/>
            <person name="Shirakawa M."/>
            <person name="Solano R."/>
            <person name="Spunde A."/>
            <person name="Suetsugu N."/>
            <person name="Sugano S."/>
            <person name="Sugiyama A."/>
            <person name="Sun R."/>
            <person name="Suzuki Y."/>
            <person name="Takenaka M."/>
            <person name="Takezawa D."/>
            <person name="Tomogane H."/>
            <person name="Tsuzuki M."/>
            <person name="Ueda T."/>
            <person name="Umeda M."/>
            <person name="Ward J.M."/>
            <person name="Watanabe Y."/>
            <person name="Yazaki K."/>
            <person name="Yokoyama R."/>
            <person name="Yoshitake Y."/>
            <person name="Yotsui I."/>
            <person name="Zachgo S."/>
            <person name="Schmutz J."/>
        </authorList>
    </citation>
    <scope>NUCLEOTIDE SEQUENCE [LARGE SCALE GENOMIC DNA]</scope>
    <source>
        <strain evidence="3">Tak-1</strain>
    </source>
</reference>
<protein>
    <submittedName>
        <fullName evidence="2">Uncharacterized protein</fullName>
    </submittedName>
</protein>
<accession>A0A2R6XSW3</accession>
<dbReference type="AlphaFoldDB" id="A0A2R6XSW3"/>
<evidence type="ECO:0000256" key="1">
    <source>
        <dbReference type="SAM" id="Phobius"/>
    </source>
</evidence>
<keyword evidence="1" id="KW-0472">Membrane</keyword>
<evidence type="ECO:0000313" key="3">
    <source>
        <dbReference type="Proteomes" id="UP000244005"/>
    </source>
</evidence>
<dbReference type="Proteomes" id="UP000244005">
    <property type="component" value="Unassembled WGS sequence"/>
</dbReference>